<evidence type="ECO:0000256" key="1">
    <source>
        <dbReference type="SAM" id="Phobius"/>
    </source>
</evidence>
<gene>
    <name evidence="2" type="ORF">Ana3638_04785</name>
</gene>
<organism evidence="2 3">
    <name type="scientific">Anaerocolumna sedimenticola</name>
    <dbReference type="NCBI Taxonomy" id="2696063"/>
    <lineage>
        <taxon>Bacteria</taxon>
        <taxon>Bacillati</taxon>
        <taxon>Bacillota</taxon>
        <taxon>Clostridia</taxon>
        <taxon>Lachnospirales</taxon>
        <taxon>Lachnospiraceae</taxon>
        <taxon>Anaerocolumna</taxon>
    </lineage>
</organism>
<protein>
    <submittedName>
        <fullName evidence="2">Uncharacterized protein</fullName>
    </submittedName>
</protein>
<evidence type="ECO:0000313" key="3">
    <source>
        <dbReference type="Proteomes" id="UP000464314"/>
    </source>
</evidence>
<proteinExistence type="predicted"/>
<keyword evidence="1" id="KW-0472">Membrane</keyword>
<feature type="transmembrane region" description="Helical" evidence="1">
    <location>
        <begin position="127"/>
        <end position="149"/>
    </location>
</feature>
<feature type="transmembrane region" description="Helical" evidence="1">
    <location>
        <begin position="155"/>
        <end position="172"/>
    </location>
</feature>
<accession>A0A6P1TJ88</accession>
<keyword evidence="1" id="KW-0812">Transmembrane</keyword>
<dbReference type="EMBL" id="CP048000">
    <property type="protein sequence ID" value="QHQ60179.1"/>
    <property type="molecule type" value="Genomic_DNA"/>
</dbReference>
<evidence type="ECO:0000313" key="2">
    <source>
        <dbReference type="EMBL" id="QHQ60179.1"/>
    </source>
</evidence>
<feature type="transmembrane region" description="Helical" evidence="1">
    <location>
        <begin position="86"/>
        <end position="106"/>
    </location>
</feature>
<dbReference type="AlphaFoldDB" id="A0A6P1TJ88"/>
<name>A0A6P1TJ88_9FIRM</name>
<dbReference type="Proteomes" id="UP000464314">
    <property type="component" value="Chromosome"/>
</dbReference>
<dbReference type="RefSeq" id="WP_161837015.1">
    <property type="nucleotide sequence ID" value="NZ_CP048000.1"/>
</dbReference>
<sequence>MSRGYKTIFWGIVFISFHINLGSFQILPNFIGWAMVVSGINQLRTIYNSARFEKASVIALIAVFHSIISLLVTFRYPYADNSSPFMMFWIILISILEILIEYFIIHGSAEYLYDGDDMETADNLVKLFQWYLIIYFLNTILVCISFTLYNNSLTASAAVIGMVLRVWFLALISRLKKHQQEEEMTENQEQ</sequence>
<keyword evidence="1" id="KW-1133">Transmembrane helix</keyword>
<keyword evidence="3" id="KW-1185">Reference proteome</keyword>
<dbReference type="KEGG" id="anr:Ana3638_04785"/>
<feature type="transmembrane region" description="Helical" evidence="1">
    <location>
        <begin position="54"/>
        <end position="74"/>
    </location>
</feature>
<reference evidence="2 3" key="1">
    <citation type="submission" date="2020-01" db="EMBL/GenBank/DDBJ databases">
        <title>Genome analysis of Anaerocolumna sp. CBA3638.</title>
        <authorList>
            <person name="Kim J."/>
            <person name="Roh S.W."/>
        </authorList>
    </citation>
    <scope>NUCLEOTIDE SEQUENCE [LARGE SCALE GENOMIC DNA]</scope>
    <source>
        <strain evidence="2 3">CBA3638</strain>
    </source>
</reference>